<dbReference type="Proteomes" id="UP000236333">
    <property type="component" value="Unassembled WGS sequence"/>
</dbReference>
<proteinExistence type="predicted"/>
<dbReference type="GO" id="GO:0046513">
    <property type="term" value="P:ceramide biosynthetic process"/>
    <property type="evidence" value="ECO:0007669"/>
    <property type="project" value="TreeGrafter"/>
</dbReference>
<dbReference type="GO" id="GO:0030149">
    <property type="term" value="P:sphingolipid catabolic process"/>
    <property type="evidence" value="ECO:0007669"/>
    <property type="project" value="TreeGrafter"/>
</dbReference>
<name>A0A2J7ZPD3_9CHLO</name>
<dbReference type="GO" id="GO:0016020">
    <property type="term" value="C:membrane"/>
    <property type="evidence" value="ECO:0007669"/>
    <property type="project" value="TreeGrafter"/>
</dbReference>
<dbReference type="Gene3D" id="1.25.40.20">
    <property type="entry name" value="Ankyrin repeat-containing domain"/>
    <property type="match status" value="2"/>
</dbReference>
<accession>A0A2J7ZPD3</accession>
<comment type="caution">
    <text evidence="2">The sequence shown here is derived from an EMBL/GenBank/DDBJ whole genome shotgun (WGS) entry which is preliminary data.</text>
</comment>
<dbReference type="InterPro" id="IPR036770">
    <property type="entry name" value="Ankyrin_rpt-contain_sf"/>
</dbReference>
<dbReference type="SUPFAM" id="SSF48403">
    <property type="entry name" value="Ankyrin repeat"/>
    <property type="match status" value="1"/>
</dbReference>
<dbReference type="PANTHER" id="PTHR12393:SF6">
    <property type="entry name" value="SPHINGOMYELIN PHOSPHODIESTERASE 2"/>
    <property type="match status" value="1"/>
</dbReference>
<evidence type="ECO:0000256" key="1">
    <source>
        <dbReference type="SAM" id="MobiDB-lite"/>
    </source>
</evidence>
<dbReference type="EMBL" id="PGGS01000716">
    <property type="protein sequence ID" value="PNH02135.1"/>
    <property type="molecule type" value="Genomic_DNA"/>
</dbReference>
<dbReference type="GO" id="GO:0071944">
    <property type="term" value="C:cell periphery"/>
    <property type="evidence" value="ECO:0007669"/>
    <property type="project" value="TreeGrafter"/>
</dbReference>
<reference evidence="2 3" key="1">
    <citation type="journal article" date="2017" name="Mol. Biol. Evol.">
        <title>The 4-celled Tetrabaena socialis nuclear genome reveals the essential components for genetic control of cell number at the origin of multicellularity in the volvocine lineage.</title>
        <authorList>
            <person name="Featherston J."/>
            <person name="Arakaki Y."/>
            <person name="Hanschen E.R."/>
            <person name="Ferris P.J."/>
            <person name="Michod R.E."/>
            <person name="Olson B.J.S.C."/>
            <person name="Nozaki H."/>
            <person name="Durand P.M."/>
        </authorList>
    </citation>
    <scope>NUCLEOTIDE SEQUENCE [LARGE SCALE GENOMIC DNA]</scope>
    <source>
        <strain evidence="2 3">NIES-571</strain>
    </source>
</reference>
<organism evidence="2 3">
    <name type="scientific">Tetrabaena socialis</name>
    <dbReference type="NCBI Taxonomy" id="47790"/>
    <lineage>
        <taxon>Eukaryota</taxon>
        <taxon>Viridiplantae</taxon>
        <taxon>Chlorophyta</taxon>
        <taxon>core chlorophytes</taxon>
        <taxon>Chlorophyceae</taxon>
        <taxon>CS clade</taxon>
        <taxon>Chlamydomonadales</taxon>
        <taxon>Tetrabaenaceae</taxon>
        <taxon>Tetrabaena</taxon>
    </lineage>
</organism>
<evidence type="ECO:0000313" key="2">
    <source>
        <dbReference type="EMBL" id="PNH02135.1"/>
    </source>
</evidence>
<gene>
    <name evidence="2" type="ORF">TSOC_011914</name>
</gene>
<dbReference type="GO" id="GO:0004620">
    <property type="term" value="F:phospholipase activity"/>
    <property type="evidence" value="ECO:0007669"/>
    <property type="project" value="TreeGrafter"/>
</dbReference>
<dbReference type="GO" id="GO:0005783">
    <property type="term" value="C:endoplasmic reticulum"/>
    <property type="evidence" value="ECO:0007669"/>
    <property type="project" value="TreeGrafter"/>
</dbReference>
<dbReference type="OrthoDB" id="10266500at2759"/>
<evidence type="ECO:0000313" key="3">
    <source>
        <dbReference type="Proteomes" id="UP000236333"/>
    </source>
</evidence>
<dbReference type="SUPFAM" id="SSF140860">
    <property type="entry name" value="Pseudo ankyrin repeat-like"/>
    <property type="match status" value="1"/>
</dbReference>
<dbReference type="AlphaFoldDB" id="A0A2J7ZPD3"/>
<feature type="region of interest" description="Disordered" evidence="1">
    <location>
        <begin position="1"/>
        <end position="41"/>
    </location>
</feature>
<protein>
    <submittedName>
        <fullName evidence="2">Ankyrin repeat domain-containing protein</fullName>
    </submittedName>
</protein>
<dbReference type="PANTHER" id="PTHR12393">
    <property type="entry name" value="SPHINGOMYELIN PHOSPHODIESTERASE RELATED"/>
    <property type="match status" value="1"/>
</dbReference>
<keyword evidence="3" id="KW-1185">Reference proteome</keyword>
<sequence>MEPQREILPPQTEPPTEPPREPCIAPGPRQQQDGAASFESAADPSRIWLPELVQRYARSLSCNEVACALRLVSKATAAQFRGLQDRTVRLSLPVPHHAFVQRWGGVGAMRSLTLDQRRQLPCLTARSGSIANLEVLRAREDTAACESDVEVLKAAARAGQLEVCLWLRQQGCPWYCSTLGAAAEGGQQAVCEWLLTSGCPWSEEAASEAAKGGHVGLMAWLLGTGQYLNGHTLLSGVVEGCDLPTLQRLHSTHFTQQLGEYSRGTVLASAAGSATADGAKVEWLEGQGYPRTAEACAEAVKRPDWRGRLEWLQQRGYPLDGGVAVAAAKAGVLDAFQVVLESGVELDQHTTKNVARCAAERGHLAVLQALYPRGIGNIATAAAAAAERGHLPVVVWLAETLGAVKVLSAEVFVAAARSGNMELLAWLHGRGCPWDESVFAAAADTGCEEQLEWLAARGCPMGEDGTPYVWAAKNGDLATLRCLQRLGCPLGPESGRVFVRAIDCGQPLCYPLHMLQLQRGLLWLLERVGKVVDWDEVERTVQRGANGVLDDELLTWVRAQRAQRV</sequence>